<dbReference type="EMBL" id="JBHTKK010000033">
    <property type="protein sequence ID" value="MFD1067999.1"/>
    <property type="molecule type" value="Genomic_DNA"/>
</dbReference>
<feature type="domain" description="Type II methyltransferase M.TaqI-like" evidence="6">
    <location>
        <begin position="348"/>
        <end position="568"/>
    </location>
</feature>
<keyword evidence="4" id="KW-0949">S-adenosyl-L-methionine</keyword>
<evidence type="ECO:0000259" key="6">
    <source>
        <dbReference type="Pfam" id="PF07669"/>
    </source>
</evidence>
<sequence>MDKGAIKKFATSARKKLMEAVVQKAFELGITEGQVKEPEVYQDGFLINQKYYKQYEIKQREKLLQEIEQKGYGQVMEEVAYTWFNRFIALRFMEVNDYLPTGVRIFSSIESGKMEPDAMTEILMLVDDLDLDEKKVYELQDANDDEDLFKYILVKQCNKLGEMMPMMFEQIADYTELLLPNQLLAETSVIYDMVNDIAEDDWTQEVEIIGWLYQYYISEKKDEVFAALKKNQKISKENIPAATELFTPRWIVQYMVDNSLGRLWLESHPDKTLQEQLPYYLEAAEQPEHVVQQLEVLKDTNLKPESITFFDPCMGSGHILVYAFEVFYKLYQSQGYRGQDIPKLILENNLYGLDIDPRAAQLAYFSVMMKARSYNHRIFRSPIHTNIRGFEESNTITEQDMDIFVGDTDVREDVEVLINTFKDGKLFGSILEVPEIDFEALKERVHNLQEAELDDMFAVDFRDYVLPVVERLIDQGVILDKKYDVVVTNPPYLSSKGMDKKLHSFIGNKFPLSKMDLFSVFMESNFGKVKKTGFNVLVTMQNWMFLTSFEQLRHKLITEKMLVSLLHMENMVLGIAFGTSVSVWRNMQLKKYKSKFNYVQYKDVRDSIPKLHSTEEQTVIKEFDSFEYTPKNVVCYWISEKALDSYRNYNALKQYADVKKGISTSNDNKFLRLWFEVNRHYSSLNSYDSSKRWFPINKGGKFKRWFGNNEFVINWEENGYELKNLEKSVVRNEKYYFMDGITWTYVTNGKLHLRYFENACFAAVGPSIFSKSSIYLLGILNSKVGQYFADLVGGETITYEVGEIASIPIINDYKKKLVIEKLIYDNISISKADWDSFETSWDFKTHPFLEFQQETTQLSEAFTNWQQEAENRFQTLKANEEELNRIFINLYGLQDELTPDVEEKDVTVNRADQVRDVKSFFSYAVGLMFGRYSLDEEGLAFAGGEFLLDNYQTFQPDQENVIPITDDVYFEDDIVNRFITLLKTTFGEEHLEENLDFIADTLTRKASETSRQRIRRYFLKEFYKDHVQTYQKRPIYWLFDSGKQDGFKALVYLHRYQPGLVARVRTDYLHAQQRKYEDEMERIDMMLDSDISKQEQTRLKKQKEKLQKQLLECQHYDQLIAHIANQKIDLDLDDGVKVNYAKFQNIEIPQGEGKKPIEGNLLAKI</sequence>
<gene>
    <name evidence="7" type="primary">pglX</name>
    <name evidence="7" type="ORF">ACFQ19_18540</name>
</gene>
<dbReference type="Proteomes" id="UP001597041">
    <property type="component" value="Unassembled WGS sequence"/>
</dbReference>
<evidence type="ECO:0000256" key="2">
    <source>
        <dbReference type="ARBA" id="ARBA00022603"/>
    </source>
</evidence>
<dbReference type="RefSeq" id="WP_379594173.1">
    <property type="nucleotide sequence ID" value="NZ_JBHTKK010000033.1"/>
</dbReference>
<proteinExistence type="predicted"/>
<keyword evidence="2 7" id="KW-0489">Methyltransferase</keyword>
<dbReference type="NCBIfam" id="NF033452">
    <property type="entry name" value="BREX_1_MTaseX"/>
    <property type="match status" value="1"/>
</dbReference>
<keyword evidence="3 7" id="KW-0808">Transferase</keyword>
<reference evidence="8" key="1">
    <citation type="journal article" date="2019" name="Int. J. Syst. Evol. Microbiol.">
        <title>The Global Catalogue of Microorganisms (GCM) 10K type strain sequencing project: providing services to taxonomists for standard genome sequencing and annotation.</title>
        <authorList>
            <consortium name="The Broad Institute Genomics Platform"/>
            <consortium name="The Broad Institute Genome Sequencing Center for Infectious Disease"/>
            <person name="Wu L."/>
            <person name="Ma J."/>
        </authorList>
    </citation>
    <scope>NUCLEOTIDE SEQUENCE [LARGE SCALE GENOMIC DNA]</scope>
    <source>
        <strain evidence="8">CCUG 56608</strain>
    </source>
</reference>
<name>A0ABW3NKX7_9BACI</name>
<evidence type="ECO:0000256" key="4">
    <source>
        <dbReference type="ARBA" id="ARBA00022691"/>
    </source>
</evidence>
<comment type="catalytic activity">
    <reaction evidence="5">
        <text>a 2'-deoxyadenosine in DNA + S-adenosyl-L-methionine = an N(6)-methyl-2'-deoxyadenosine in DNA + S-adenosyl-L-homocysteine + H(+)</text>
        <dbReference type="Rhea" id="RHEA:15197"/>
        <dbReference type="Rhea" id="RHEA-COMP:12418"/>
        <dbReference type="Rhea" id="RHEA-COMP:12419"/>
        <dbReference type="ChEBI" id="CHEBI:15378"/>
        <dbReference type="ChEBI" id="CHEBI:57856"/>
        <dbReference type="ChEBI" id="CHEBI:59789"/>
        <dbReference type="ChEBI" id="CHEBI:90615"/>
        <dbReference type="ChEBI" id="CHEBI:90616"/>
        <dbReference type="EC" id="2.1.1.72"/>
    </reaction>
</comment>
<dbReference type="InterPro" id="IPR047939">
    <property type="entry name" value="BREX_1_PglX"/>
</dbReference>
<evidence type="ECO:0000313" key="8">
    <source>
        <dbReference type="Proteomes" id="UP001597041"/>
    </source>
</evidence>
<dbReference type="PROSITE" id="PS00092">
    <property type="entry name" value="N6_MTASE"/>
    <property type="match status" value="1"/>
</dbReference>
<evidence type="ECO:0000313" key="7">
    <source>
        <dbReference type="EMBL" id="MFD1067999.1"/>
    </source>
</evidence>
<comment type="caution">
    <text evidence="7">The sequence shown here is derived from an EMBL/GenBank/DDBJ whole genome shotgun (WGS) entry which is preliminary data.</text>
</comment>
<keyword evidence="8" id="KW-1185">Reference proteome</keyword>
<evidence type="ECO:0000256" key="3">
    <source>
        <dbReference type="ARBA" id="ARBA00022679"/>
    </source>
</evidence>
<dbReference type="PANTHER" id="PTHR33841">
    <property type="entry name" value="DNA METHYLTRANSFERASE YEEA-RELATED"/>
    <property type="match status" value="1"/>
</dbReference>
<protein>
    <recommendedName>
        <fullName evidence="1">site-specific DNA-methyltransferase (adenine-specific)</fullName>
        <ecNumber evidence="1">2.1.1.72</ecNumber>
    </recommendedName>
</protein>
<evidence type="ECO:0000256" key="1">
    <source>
        <dbReference type="ARBA" id="ARBA00011900"/>
    </source>
</evidence>
<dbReference type="InterPro" id="IPR011639">
    <property type="entry name" value="MethylTrfase_TaqI-like_dom"/>
</dbReference>
<dbReference type="GO" id="GO:0032259">
    <property type="term" value="P:methylation"/>
    <property type="evidence" value="ECO:0007669"/>
    <property type="project" value="UniProtKB-KW"/>
</dbReference>
<dbReference type="InterPro" id="IPR002052">
    <property type="entry name" value="DNA_methylase_N6_adenine_CS"/>
</dbReference>
<dbReference type="EC" id="2.1.1.72" evidence="1"/>
<evidence type="ECO:0000256" key="5">
    <source>
        <dbReference type="ARBA" id="ARBA00047942"/>
    </source>
</evidence>
<dbReference type="InterPro" id="IPR029063">
    <property type="entry name" value="SAM-dependent_MTases_sf"/>
</dbReference>
<dbReference type="PRINTS" id="PR00507">
    <property type="entry name" value="N12N6MTFRASE"/>
</dbReference>
<dbReference type="Gene3D" id="3.40.50.150">
    <property type="entry name" value="Vaccinia Virus protein VP39"/>
    <property type="match status" value="1"/>
</dbReference>
<accession>A0ABW3NKX7</accession>
<dbReference type="GO" id="GO:0009007">
    <property type="term" value="F:site-specific DNA-methyltransferase (adenine-specific) activity"/>
    <property type="evidence" value="ECO:0007669"/>
    <property type="project" value="UniProtKB-EC"/>
</dbReference>
<organism evidence="7 8">
    <name type="scientific">Oceanobacillus locisalsi</name>
    <dbReference type="NCBI Taxonomy" id="546107"/>
    <lineage>
        <taxon>Bacteria</taxon>
        <taxon>Bacillati</taxon>
        <taxon>Bacillota</taxon>
        <taxon>Bacilli</taxon>
        <taxon>Bacillales</taxon>
        <taxon>Bacillaceae</taxon>
        <taxon>Oceanobacillus</taxon>
    </lineage>
</organism>
<dbReference type="PANTHER" id="PTHR33841:SF1">
    <property type="entry name" value="DNA METHYLTRANSFERASE A"/>
    <property type="match status" value="1"/>
</dbReference>
<dbReference type="Pfam" id="PF07669">
    <property type="entry name" value="Eco57I"/>
    <property type="match status" value="1"/>
</dbReference>
<dbReference type="InterPro" id="IPR050953">
    <property type="entry name" value="N4_N6_ade-DNA_methylase"/>
</dbReference>
<dbReference type="SUPFAM" id="SSF53335">
    <property type="entry name" value="S-adenosyl-L-methionine-dependent methyltransferases"/>
    <property type="match status" value="1"/>
</dbReference>